<feature type="region of interest" description="Disordered" evidence="1">
    <location>
        <begin position="506"/>
        <end position="609"/>
    </location>
</feature>
<feature type="compositionally biased region" description="Basic and acidic residues" evidence="1">
    <location>
        <begin position="509"/>
        <end position="555"/>
    </location>
</feature>
<protein>
    <recommendedName>
        <fullName evidence="4">RRM domain-containing protein</fullName>
    </recommendedName>
</protein>
<feature type="region of interest" description="Disordered" evidence="1">
    <location>
        <begin position="1"/>
        <end position="74"/>
    </location>
</feature>
<comment type="caution">
    <text evidence="2">The sequence shown here is derived from an EMBL/GenBank/DDBJ whole genome shotgun (WGS) entry which is preliminary data.</text>
</comment>
<feature type="compositionally biased region" description="Low complexity" evidence="1">
    <location>
        <begin position="264"/>
        <end position="292"/>
    </location>
</feature>
<dbReference type="AlphaFoldDB" id="A0AAV5TLJ8"/>
<name>A0AAV5TLJ8_9BILA</name>
<proteinExistence type="predicted"/>
<feature type="region of interest" description="Disordered" evidence="1">
    <location>
        <begin position="264"/>
        <end position="326"/>
    </location>
</feature>
<gene>
    <name evidence="2" type="ORF">PENTCL1PPCAC_17376</name>
</gene>
<feature type="compositionally biased region" description="Basic residues" evidence="1">
    <location>
        <begin position="588"/>
        <end position="598"/>
    </location>
</feature>
<evidence type="ECO:0000256" key="1">
    <source>
        <dbReference type="SAM" id="MobiDB-lite"/>
    </source>
</evidence>
<dbReference type="EMBL" id="BTSX01000004">
    <property type="protein sequence ID" value="GMS95201.1"/>
    <property type="molecule type" value="Genomic_DNA"/>
</dbReference>
<feature type="compositionally biased region" description="Acidic residues" evidence="1">
    <location>
        <begin position="556"/>
        <end position="566"/>
    </location>
</feature>
<feature type="compositionally biased region" description="Polar residues" evidence="1">
    <location>
        <begin position="46"/>
        <end position="62"/>
    </location>
</feature>
<organism evidence="2 3">
    <name type="scientific">Pristionchus entomophagus</name>
    <dbReference type="NCBI Taxonomy" id="358040"/>
    <lineage>
        <taxon>Eukaryota</taxon>
        <taxon>Metazoa</taxon>
        <taxon>Ecdysozoa</taxon>
        <taxon>Nematoda</taxon>
        <taxon>Chromadorea</taxon>
        <taxon>Rhabditida</taxon>
        <taxon>Rhabditina</taxon>
        <taxon>Diplogasteromorpha</taxon>
        <taxon>Diplogasteroidea</taxon>
        <taxon>Neodiplogasteridae</taxon>
        <taxon>Pristionchus</taxon>
    </lineage>
</organism>
<sequence length="662" mass="74513">MEDQPLESTNGLGGADVEEHGFLIPSENTEHNTDDEAMEEARSKTSDASCHESNVLLSPVRSSHTRSHESDSKRKFRVMGLKHPGDWRKHDKLQDMLARSEQFHIWFDPNPMKGVKTGGVSLTFDCPEAARLAFAEAQKFVLDGKPVKVQASKAFYEPPRRPLQTFSVSDNSEMRDRTLYAVYLLESTSVTVLESIFGEDLEKVEILPLADKRNQAEVIMKTTESAKAAKEDVDGFDLNDGENNSVMKVFSPSEYEEFISRGSRPYLLSPTPSTSSLVPPLSRSNSNASTSSKPALSPAKTHQKEVEKTIKSVPPPAVSQPLPTEIPEFEPSLDEVAASMRETIETERINWAEMTEREELYALADKVSYKLGGVRDELLRDSLLCVMETSREEAEESSWMRRHLDGLIKLWKKEISCGIPFDRPSRVPLQSRVINPIPKEKKRKRGGGAALRAQFGMGAVLAAARAKFATEEGELDIEEADDGSILIGDVPLSFESWARFNKQPLKRAAPKEDYNSEKKEKENRRVKRAKMEEEKKKRKDEEKAKKEAEKPQKELEEGEMDSDDSEGEKKAASSSSSSSDSDEEGDSRRRRRFRRKNDRTKPPSLPPLFQSIYDNRVSIISQLSVEHRVAFSKVLTQFVNQKGGIDSNQEKALMSYMSNFGR</sequence>
<dbReference type="GO" id="GO:0003676">
    <property type="term" value="F:nucleic acid binding"/>
    <property type="evidence" value="ECO:0007669"/>
    <property type="project" value="InterPro"/>
</dbReference>
<feature type="compositionally biased region" description="Basic and acidic residues" evidence="1">
    <location>
        <begin position="28"/>
        <end position="45"/>
    </location>
</feature>
<dbReference type="SUPFAM" id="SSF54928">
    <property type="entry name" value="RNA-binding domain, RBD"/>
    <property type="match status" value="1"/>
</dbReference>
<evidence type="ECO:0008006" key="4">
    <source>
        <dbReference type="Google" id="ProtNLM"/>
    </source>
</evidence>
<evidence type="ECO:0000313" key="3">
    <source>
        <dbReference type="Proteomes" id="UP001432027"/>
    </source>
</evidence>
<reference evidence="2" key="1">
    <citation type="submission" date="2023-10" db="EMBL/GenBank/DDBJ databases">
        <title>Genome assembly of Pristionchus species.</title>
        <authorList>
            <person name="Yoshida K."/>
            <person name="Sommer R.J."/>
        </authorList>
    </citation>
    <scope>NUCLEOTIDE SEQUENCE</scope>
    <source>
        <strain evidence="2">RS0144</strain>
    </source>
</reference>
<keyword evidence="3" id="KW-1185">Reference proteome</keyword>
<dbReference type="InterPro" id="IPR035979">
    <property type="entry name" value="RBD_domain_sf"/>
</dbReference>
<dbReference type="Proteomes" id="UP001432027">
    <property type="component" value="Unassembled WGS sequence"/>
</dbReference>
<accession>A0AAV5TLJ8</accession>
<feature type="compositionally biased region" description="Polar residues" evidence="1">
    <location>
        <begin position="1"/>
        <end position="10"/>
    </location>
</feature>
<evidence type="ECO:0000313" key="2">
    <source>
        <dbReference type="EMBL" id="GMS95201.1"/>
    </source>
</evidence>